<dbReference type="AlphaFoldDB" id="M1QAW8"/>
<name>M1QAW8_9ZZZZ</name>
<reference evidence="3" key="1">
    <citation type="journal article" date="2013" name="Syst. Appl. Microbiol.">
        <title>New insights into the archaeal diversity of a hypersaline microbial mat obtained by a metagenomic approach.</title>
        <authorList>
            <person name="Lopez-Lopez A."/>
            <person name="Richter M."/>
            <person name="Pena A."/>
            <person name="Tamames J."/>
            <person name="Rossello-Mora R."/>
        </authorList>
    </citation>
    <scope>NUCLEOTIDE SEQUENCE</scope>
</reference>
<accession>M1QAW8</accession>
<protein>
    <recommendedName>
        <fullName evidence="2">DUF8160 domain-containing protein</fullName>
    </recommendedName>
</protein>
<dbReference type="InterPro" id="IPR058474">
    <property type="entry name" value="DUF8160"/>
</dbReference>
<proteinExistence type="predicted"/>
<evidence type="ECO:0000313" key="3">
    <source>
        <dbReference type="EMBL" id="AGF93123.1"/>
    </source>
</evidence>
<gene>
    <name evidence="3" type="ORF">FLSS-17_0031</name>
</gene>
<feature type="region of interest" description="Disordered" evidence="1">
    <location>
        <begin position="1"/>
        <end position="35"/>
    </location>
</feature>
<evidence type="ECO:0000259" key="2">
    <source>
        <dbReference type="Pfam" id="PF26492"/>
    </source>
</evidence>
<feature type="compositionally biased region" description="Basic and acidic residues" evidence="1">
    <location>
        <begin position="1"/>
        <end position="26"/>
    </location>
</feature>
<dbReference type="Pfam" id="PF26492">
    <property type="entry name" value="DUF8160"/>
    <property type="match status" value="1"/>
</dbReference>
<feature type="domain" description="DUF8160" evidence="2">
    <location>
        <begin position="18"/>
        <end position="88"/>
    </location>
</feature>
<evidence type="ECO:0000256" key="1">
    <source>
        <dbReference type="SAM" id="MobiDB-lite"/>
    </source>
</evidence>
<organism evidence="3">
    <name type="scientific">uncultured organism</name>
    <dbReference type="NCBI Taxonomy" id="155900"/>
    <lineage>
        <taxon>unclassified sequences</taxon>
        <taxon>environmental samples</taxon>
    </lineage>
</organism>
<dbReference type="EMBL" id="JX684082">
    <property type="protein sequence ID" value="AGF93123.1"/>
    <property type="molecule type" value="Genomic_DNA"/>
</dbReference>
<sequence>MSEELDKRAERIGERLNQGDRQEAKGKGSVKGRPSITMYLPEDLHEKLKTKFLELQLEGNKEGVDLEKNRDFYPKIIKAGLEHLEDEDFLGSQD</sequence>